<reference evidence="8" key="1">
    <citation type="journal article" date="2019" name="Nat. Commun.">
        <title>The genome of broomcorn millet.</title>
        <authorList>
            <person name="Zou C."/>
            <person name="Miki D."/>
            <person name="Li D."/>
            <person name="Tang Q."/>
            <person name="Xiao L."/>
            <person name="Rajput S."/>
            <person name="Deng P."/>
            <person name="Jia W."/>
            <person name="Huang R."/>
            <person name="Zhang M."/>
            <person name="Sun Y."/>
            <person name="Hu J."/>
            <person name="Fu X."/>
            <person name="Schnable P.S."/>
            <person name="Li F."/>
            <person name="Zhang H."/>
            <person name="Feng B."/>
            <person name="Zhu X."/>
            <person name="Liu R."/>
            <person name="Schnable J.C."/>
            <person name="Zhu J.-K."/>
            <person name="Zhang H."/>
        </authorList>
    </citation>
    <scope>NUCLEOTIDE SEQUENCE [LARGE SCALE GENOMIC DNA]</scope>
</reference>
<dbReference type="Gene3D" id="1.10.30.10">
    <property type="entry name" value="High mobility group box domain"/>
    <property type="match status" value="1"/>
</dbReference>
<dbReference type="Pfam" id="PF04690">
    <property type="entry name" value="YABBY"/>
    <property type="match status" value="1"/>
</dbReference>
<accession>A0A3L6TPS1</accession>
<protein>
    <submittedName>
        <fullName evidence="7">Protein YABBY 2-like</fullName>
    </submittedName>
</protein>
<evidence type="ECO:0000313" key="7">
    <source>
        <dbReference type="EMBL" id="RLN41485.1"/>
    </source>
</evidence>
<sequence>MPPIRPPPLLPAAAGRDSPDLLPHRRRRASSRSLKPSQHFGRREMVGTERTDVKPQNRSSGEKSRGEWPTAREALVQENFKVHNISFTENLSEYAPSSSKYRMPMMFSAKGDQDHMLHVRAAPEKRQRVPSAYNRFIKEEIRRIKESNPAISHREAFSTAAKNWAHFPNIHFGLGTHENSKKLDEAIGAAGRPQKVQDLY</sequence>
<dbReference type="PANTHER" id="PTHR31675">
    <property type="entry name" value="PROTEIN YABBY 6-RELATED"/>
    <property type="match status" value="1"/>
</dbReference>
<dbReference type="Proteomes" id="UP000275267">
    <property type="component" value="Unassembled WGS sequence"/>
</dbReference>
<comment type="caution">
    <text evidence="7">The sequence shown here is derived from an EMBL/GenBank/DDBJ whole genome shotgun (WGS) entry which is preliminary data.</text>
</comment>
<comment type="similarity">
    <text evidence="1">Belongs to the YABBY family.</text>
</comment>
<evidence type="ECO:0000256" key="5">
    <source>
        <dbReference type="SAM" id="MobiDB-lite"/>
    </source>
</evidence>
<gene>
    <name evidence="7" type="ORF">C2845_PM01G33800</name>
</gene>
<evidence type="ECO:0000256" key="4">
    <source>
        <dbReference type="ARBA" id="ARBA00022833"/>
    </source>
</evidence>
<dbReference type="OrthoDB" id="667577at2759"/>
<evidence type="ECO:0000256" key="2">
    <source>
        <dbReference type="ARBA" id="ARBA00022723"/>
    </source>
</evidence>
<name>A0A3L6TPS1_PANMI</name>
<feature type="region of interest" description="Disordered" evidence="5">
    <location>
        <begin position="1"/>
        <end position="71"/>
    </location>
</feature>
<feature type="compositionally biased region" description="Basic and acidic residues" evidence="5">
    <location>
        <begin position="41"/>
        <end position="66"/>
    </location>
</feature>
<evidence type="ECO:0000313" key="8">
    <source>
        <dbReference type="Proteomes" id="UP000275267"/>
    </source>
</evidence>
<evidence type="ECO:0000259" key="6">
    <source>
        <dbReference type="Pfam" id="PF04690"/>
    </source>
</evidence>
<dbReference type="SUPFAM" id="SSF47095">
    <property type="entry name" value="HMG-box"/>
    <property type="match status" value="1"/>
</dbReference>
<proteinExistence type="inferred from homology"/>
<evidence type="ECO:0000256" key="1">
    <source>
        <dbReference type="ARBA" id="ARBA00010325"/>
    </source>
</evidence>
<dbReference type="CDD" id="cd00084">
    <property type="entry name" value="HMG-box_SF"/>
    <property type="match status" value="1"/>
</dbReference>
<keyword evidence="4" id="KW-0862">Zinc</keyword>
<feature type="domain" description="YABBY protein C-terminal" evidence="6">
    <location>
        <begin position="117"/>
        <end position="173"/>
    </location>
</feature>
<dbReference type="PANTHER" id="PTHR31675:SF38">
    <property type="entry name" value="PROTEIN YABBY 2"/>
    <property type="match status" value="1"/>
</dbReference>
<dbReference type="InterPro" id="IPR056775">
    <property type="entry name" value="YABBY_C"/>
</dbReference>
<dbReference type="EMBL" id="PQIB02000001">
    <property type="protein sequence ID" value="RLN41485.1"/>
    <property type="molecule type" value="Genomic_DNA"/>
</dbReference>
<organism evidence="7 8">
    <name type="scientific">Panicum miliaceum</name>
    <name type="common">Proso millet</name>
    <name type="synonym">Broomcorn millet</name>
    <dbReference type="NCBI Taxonomy" id="4540"/>
    <lineage>
        <taxon>Eukaryota</taxon>
        <taxon>Viridiplantae</taxon>
        <taxon>Streptophyta</taxon>
        <taxon>Embryophyta</taxon>
        <taxon>Tracheophyta</taxon>
        <taxon>Spermatophyta</taxon>
        <taxon>Magnoliopsida</taxon>
        <taxon>Liliopsida</taxon>
        <taxon>Poales</taxon>
        <taxon>Poaceae</taxon>
        <taxon>PACMAD clade</taxon>
        <taxon>Panicoideae</taxon>
        <taxon>Panicodae</taxon>
        <taxon>Paniceae</taxon>
        <taxon>Panicinae</taxon>
        <taxon>Panicum</taxon>
        <taxon>Panicum sect. Panicum</taxon>
    </lineage>
</organism>
<keyword evidence="2" id="KW-0479">Metal-binding</keyword>
<evidence type="ECO:0000256" key="3">
    <source>
        <dbReference type="ARBA" id="ARBA00022771"/>
    </source>
</evidence>
<dbReference type="GO" id="GO:0005634">
    <property type="term" value="C:nucleus"/>
    <property type="evidence" value="ECO:0007669"/>
    <property type="project" value="TreeGrafter"/>
</dbReference>
<dbReference type="GO" id="GO:0008270">
    <property type="term" value="F:zinc ion binding"/>
    <property type="evidence" value="ECO:0007669"/>
    <property type="project" value="UniProtKB-KW"/>
</dbReference>
<keyword evidence="8" id="KW-1185">Reference proteome</keyword>
<keyword evidence="3" id="KW-0863">Zinc-finger</keyword>
<dbReference type="InterPro" id="IPR006780">
    <property type="entry name" value="YABBY"/>
</dbReference>
<feature type="compositionally biased region" description="Pro residues" evidence="5">
    <location>
        <begin position="1"/>
        <end position="10"/>
    </location>
</feature>
<dbReference type="AlphaFoldDB" id="A0A3L6TPS1"/>
<dbReference type="STRING" id="4540.A0A3L6TPS1"/>
<dbReference type="InterPro" id="IPR036910">
    <property type="entry name" value="HMG_box_dom_sf"/>
</dbReference>
<dbReference type="SMR" id="A0A3L6TPS1"/>
<dbReference type="GO" id="GO:0010158">
    <property type="term" value="P:abaxial cell fate specification"/>
    <property type="evidence" value="ECO:0007669"/>
    <property type="project" value="TreeGrafter"/>
</dbReference>